<organism evidence="1 2">
    <name type="scientific">Silvanigrella paludirubra</name>
    <dbReference type="NCBI Taxonomy" id="2499159"/>
    <lineage>
        <taxon>Bacteria</taxon>
        <taxon>Pseudomonadati</taxon>
        <taxon>Bdellovibrionota</taxon>
        <taxon>Oligoflexia</taxon>
        <taxon>Silvanigrellales</taxon>
        <taxon>Silvanigrellaceae</taxon>
        <taxon>Silvanigrella</taxon>
    </lineage>
</organism>
<sequence length="116" mass="13254">MVEKNLLQIIKIILLLTLFFSCEKKTRIVEIKLLILTPNNYYDFPVVLSGKIYDVGPGGLWFILEDKTGYIQVTTENITSSIQCIQKGNQISILGKLLQFKGHKYFSYSSMLRCGN</sequence>
<dbReference type="InterPro" id="IPR012340">
    <property type="entry name" value="NA-bd_OB-fold"/>
</dbReference>
<protein>
    <submittedName>
        <fullName evidence="1">Uncharacterized protein</fullName>
    </submittedName>
</protein>
<dbReference type="InterPro" id="IPR036700">
    <property type="entry name" value="BOBF_sf"/>
</dbReference>
<proteinExistence type="predicted"/>
<reference evidence="1 2" key="1">
    <citation type="submission" date="2019-10" db="EMBL/GenBank/DDBJ databases">
        <title>New species of Slilvanegrellaceae.</title>
        <authorList>
            <person name="Pitt A."/>
            <person name="Hahn M.W."/>
        </authorList>
    </citation>
    <scope>NUCLEOTIDE SEQUENCE [LARGE SCALE GENOMIC DNA]</scope>
    <source>
        <strain evidence="1 2">SP-Ram-0.45-NSY-1</strain>
    </source>
</reference>
<name>A0A6N6VVI7_9BACT</name>
<evidence type="ECO:0000313" key="2">
    <source>
        <dbReference type="Proteomes" id="UP000437748"/>
    </source>
</evidence>
<accession>A0A6N6VVI7</accession>
<dbReference type="SUPFAM" id="SSF101756">
    <property type="entry name" value="Hypothetical protein YgiW"/>
    <property type="match status" value="1"/>
</dbReference>
<dbReference type="EMBL" id="WFLM01000001">
    <property type="protein sequence ID" value="KAB8040590.1"/>
    <property type="molecule type" value="Genomic_DNA"/>
</dbReference>
<dbReference type="RefSeq" id="WP_153418105.1">
    <property type="nucleotide sequence ID" value="NZ_WFLM01000001.1"/>
</dbReference>
<keyword evidence="2" id="KW-1185">Reference proteome</keyword>
<evidence type="ECO:0000313" key="1">
    <source>
        <dbReference type="EMBL" id="KAB8040590.1"/>
    </source>
</evidence>
<dbReference type="AlphaFoldDB" id="A0A6N6VVI7"/>
<dbReference type="Proteomes" id="UP000437748">
    <property type="component" value="Unassembled WGS sequence"/>
</dbReference>
<dbReference type="Gene3D" id="2.40.50.140">
    <property type="entry name" value="Nucleic acid-binding proteins"/>
    <property type="match status" value="1"/>
</dbReference>
<dbReference type="OrthoDB" id="5296258at2"/>
<gene>
    <name evidence="1" type="ORF">GCL60_01330</name>
</gene>
<dbReference type="PROSITE" id="PS51257">
    <property type="entry name" value="PROKAR_LIPOPROTEIN"/>
    <property type="match status" value="1"/>
</dbReference>
<comment type="caution">
    <text evidence="1">The sequence shown here is derived from an EMBL/GenBank/DDBJ whole genome shotgun (WGS) entry which is preliminary data.</text>
</comment>